<accession>A0A7I8WD54</accession>
<evidence type="ECO:0000259" key="9">
    <source>
        <dbReference type="PROSITE" id="PS50888"/>
    </source>
</evidence>
<dbReference type="GO" id="GO:0005634">
    <property type="term" value="C:nucleus"/>
    <property type="evidence" value="ECO:0007669"/>
    <property type="project" value="UniProtKB-SubCell"/>
</dbReference>
<dbReference type="SMART" id="SM00353">
    <property type="entry name" value="HLH"/>
    <property type="match status" value="1"/>
</dbReference>
<dbReference type="EMBL" id="CAJFCJ010000032">
    <property type="protein sequence ID" value="CAD5126119.1"/>
    <property type="molecule type" value="Genomic_DNA"/>
</dbReference>
<dbReference type="Pfam" id="PF00989">
    <property type="entry name" value="PAS"/>
    <property type="match status" value="1"/>
</dbReference>
<dbReference type="PROSITE" id="PS50888">
    <property type="entry name" value="BHLH"/>
    <property type="match status" value="1"/>
</dbReference>
<dbReference type="PANTHER" id="PTHR10649">
    <property type="entry name" value="ARYL HYDROCARBON RECEPTOR"/>
    <property type="match status" value="1"/>
</dbReference>
<keyword evidence="3" id="KW-0805">Transcription regulation</keyword>
<evidence type="ECO:0000313" key="11">
    <source>
        <dbReference type="Proteomes" id="UP000549394"/>
    </source>
</evidence>
<dbReference type="FunFam" id="3.30.450.20:FF:000074">
    <property type="entry name" value="Aryl hydrocarbon receptor"/>
    <property type="match status" value="1"/>
</dbReference>
<dbReference type="OrthoDB" id="7788762at2759"/>
<protein>
    <submittedName>
        <fullName evidence="10">DgyrCDS14291</fullName>
    </submittedName>
</protein>
<dbReference type="SUPFAM" id="SSF55785">
    <property type="entry name" value="PYP-like sensor domain (PAS domain)"/>
    <property type="match status" value="2"/>
</dbReference>
<evidence type="ECO:0000256" key="1">
    <source>
        <dbReference type="ARBA" id="ARBA00004123"/>
    </source>
</evidence>
<reference evidence="10 11" key="1">
    <citation type="submission" date="2020-08" db="EMBL/GenBank/DDBJ databases">
        <authorList>
            <person name="Hejnol A."/>
        </authorList>
    </citation>
    <scope>NUCLEOTIDE SEQUENCE [LARGE SCALE GENOMIC DNA]</scope>
</reference>
<organism evidence="10 11">
    <name type="scientific">Dimorphilus gyrociliatus</name>
    <dbReference type="NCBI Taxonomy" id="2664684"/>
    <lineage>
        <taxon>Eukaryota</taxon>
        <taxon>Metazoa</taxon>
        <taxon>Spiralia</taxon>
        <taxon>Lophotrochozoa</taxon>
        <taxon>Annelida</taxon>
        <taxon>Polychaeta</taxon>
        <taxon>Polychaeta incertae sedis</taxon>
        <taxon>Dinophilidae</taxon>
        <taxon>Dimorphilus</taxon>
    </lineage>
</organism>
<evidence type="ECO:0000313" key="10">
    <source>
        <dbReference type="EMBL" id="CAD5126119.1"/>
    </source>
</evidence>
<dbReference type="FunFam" id="4.10.280.10:FF:000041">
    <property type="entry name" value="aryl hydrocarbon receptor repressor"/>
    <property type="match status" value="1"/>
</dbReference>
<keyword evidence="11" id="KW-1185">Reference proteome</keyword>
<dbReference type="Pfam" id="PF00010">
    <property type="entry name" value="HLH"/>
    <property type="match status" value="1"/>
</dbReference>
<feature type="domain" description="BHLH" evidence="9">
    <location>
        <begin position="43"/>
        <end position="96"/>
    </location>
</feature>
<name>A0A7I8WD54_9ANNE</name>
<dbReference type="CDD" id="cd00130">
    <property type="entry name" value="PAS"/>
    <property type="match status" value="2"/>
</dbReference>
<dbReference type="SUPFAM" id="SSF47459">
    <property type="entry name" value="HLH, helix-loop-helix DNA-binding domain"/>
    <property type="match status" value="1"/>
</dbReference>
<dbReference type="GO" id="GO:0004879">
    <property type="term" value="F:nuclear receptor activity"/>
    <property type="evidence" value="ECO:0007669"/>
    <property type="project" value="TreeGrafter"/>
</dbReference>
<gene>
    <name evidence="10" type="ORF">DGYR_LOCUS13394</name>
</gene>
<dbReference type="InterPro" id="IPR039091">
    <property type="entry name" value="AHR/AHRR"/>
</dbReference>
<dbReference type="Gene3D" id="4.10.280.10">
    <property type="entry name" value="Helix-loop-helix DNA-binding domain"/>
    <property type="match status" value="1"/>
</dbReference>
<dbReference type="Pfam" id="PF14598">
    <property type="entry name" value="PAS_11"/>
    <property type="match status" value="1"/>
</dbReference>
<sequence>MVSRMVKKFERWGVIFGYAMHTVRPSNFPPIFYQQQTSVKPPPKEPPKSNPSKRHRERLNAELDHLANLLPFEQSVISKLDKLSILRLAVSYLRTKSYFHAVLQNQRYASHHHYYGGAEASFTETDSVLQALNGFLFIVSCDGEVFFASKTVEQYLGFHQSDIIHQSALELIHSEDREAFKSQLNWRSQLPADRHDMSLHDALQAENSQLMTRSFTVRFRCLLDNTSGFITLEITGHMKALLGQNLRGEDQQQVALFAMCSPFGPLPILDMPPRDYTFKTKHKMDMAPLSIDHRGRLLFGYSDRDLLDKGGYDLIHPDDINYYAAAHQEMIKTGSSGLIAYRMLTKDYRWLWLQSSSKVVYKNSKPDYVMCTHRHLTDDEGRELVTKRGTEFKLPYPLIDSDPSSNAFEDDKNIALTTTKKPKAQLKEYLHTGRKRKTPTTYAPINNPPYPPSGYSSDLVYSPYASYPLDTADIYRTNYMSVYDNAYYSQYPLSASQYGYGYAPYTDGYGLDLRRQHYENYYGLTADDARQRHSTVIRSACCEQKNGLDDAVALCTSISSNSSPASATTATSVIQTKNKEKSGAIAVPVVKSWPTCSSAYDWPDYTGTNYHHTDCLAPARFSYSEVSQTLLSQTS</sequence>
<dbReference type="PROSITE" id="PS50112">
    <property type="entry name" value="PAS"/>
    <property type="match status" value="2"/>
</dbReference>
<dbReference type="InterPro" id="IPR013767">
    <property type="entry name" value="PAS_fold"/>
</dbReference>
<dbReference type="FunFam" id="3.30.450.20:FF:000069">
    <property type="entry name" value="Aryl hydrocarbon receptor"/>
    <property type="match status" value="1"/>
</dbReference>
<dbReference type="GO" id="GO:0046983">
    <property type="term" value="F:protein dimerization activity"/>
    <property type="evidence" value="ECO:0007669"/>
    <property type="project" value="InterPro"/>
</dbReference>
<dbReference type="SMART" id="SM00091">
    <property type="entry name" value="PAS"/>
    <property type="match status" value="2"/>
</dbReference>
<dbReference type="Gene3D" id="3.30.450.20">
    <property type="entry name" value="PAS domain"/>
    <property type="match status" value="2"/>
</dbReference>
<dbReference type="GO" id="GO:0000976">
    <property type="term" value="F:transcription cis-regulatory region binding"/>
    <property type="evidence" value="ECO:0007669"/>
    <property type="project" value="TreeGrafter"/>
</dbReference>
<dbReference type="InterPro" id="IPR011598">
    <property type="entry name" value="bHLH_dom"/>
</dbReference>
<keyword evidence="2" id="KW-0677">Repeat</keyword>
<feature type="domain" description="PAS" evidence="8">
    <location>
        <begin position="298"/>
        <end position="334"/>
    </location>
</feature>
<evidence type="ECO:0000256" key="4">
    <source>
        <dbReference type="ARBA" id="ARBA00023125"/>
    </source>
</evidence>
<comment type="caution">
    <text evidence="10">The sequence shown here is derived from an EMBL/GenBank/DDBJ whole genome shotgun (WGS) entry which is preliminary data.</text>
</comment>
<dbReference type="GO" id="GO:0006805">
    <property type="term" value="P:xenobiotic metabolic process"/>
    <property type="evidence" value="ECO:0007669"/>
    <property type="project" value="InterPro"/>
</dbReference>
<evidence type="ECO:0000256" key="5">
    <source>
        <dbReference type="ARBA" id="ARBA00023163"/>
    </source>
</evidence>
<dbReference type="PANTHER" id="PTHR10649:SF12">
    <property type="entry name" value="SPINELESS, ISOFORM C"/>
    <property type="match status" value="1"/>
</dbReference>
<dbReference type="InterPro" id="IPR000014">
    <property type="entry name" value="PAS"/>
</dbReference>
<comment type="subcellular location">
    <subcellularLocation>
        <location evidence="1">Nucleus</location>
    </subcellularLocation>
</comment>
<evidence type="ECO:0000256" key="7">
    <source>
        <dbReference type="SAM" id="MobiDB-lite"/>
    </source>
</evidence>
<feature type="domain" description="PAS" evidence="8">
    <location>
        <begin position="121"/>
        <end position="185"/>
    </location>
</feature>
<dbReference type="CDD" id="cd19730">
    <property type="entry name" value="bHLH-PAS_spineless_like"/>
    <property type="match status" value="1"/>
</dbReference>
<proteinExistence type="predicted"/>
<dbReference type="GO" id="GO:0005737">
    <property type="term" value="C:cytoplasm"/>
    <property type="evidence" value="ECO:0007669"/>
    <property type="project" value="InterPro"/>
</dbReference>
<dbReference type="Proteomes" id="UP000549394">
    <property type="component" value="Unassembled WGS sequence"/>
</dbReference>
<dbReference type="InterPro" id="IPR035965">
    <property type="entry name" value="PAS-like_dom_sf"/>
</dbReference>
<dbReference type="InterPro" id="IPR036638">
    <property type="entry name" value="HLH_DNA-bd_sf"/>
</dbReference>
<evidence type="ECO:0000256" key="6">
    <source>
        <dbReference type="ARBA" id="ARBA00023242"/>
    </source>
</evidence>
<feature type="region of interest" description="Disordered" evidence="7">
    <location>
        <begin position="34"/>
        <end position="54"/>
    </location>
</feature>
<evidence type="ECO:0000256" key="3">
    <source>
        <dbReference type="ARBA" id="ARBA00023015"/>
    </source>
</evidence>
<keyword evidence="4" id="KW-0238">DNA-binding</keyword>
<dbReference type="PRINTS" id="PR00785">
    <property type="entry name" value="NCTRNSLOCATR"/>
</dbReference>
<dbReference type="GO" id="GO:0005667">
    <property type="term" value="C:transcription regulator complex"/>
    <property type="evidence" value="ECO:0007669"/>
    <property type="project" value="InterPro"/>
</dbReference>
<dbReference type="GO" id="GO:0034751">
    <property type="term" value="C:aryl hydrocarbon receptor complex"/>
    <property type="evidence" value="ECO:0007669"/>
    <property type="project" value="TreeGrafter"/>
</dbReference>
<keyword evidence="6" id="KW-0539">Nucleus</keyword>
<evidence type="ECO:0000256" key="2">
    <source>
        <dbReference type="ARBA" id="ARBA00022737"/>
    </source>
</evidence>
<keyword evidence="5" id="KW-0804">Transcription</keyword>
<dbReference type="AlphaFoldDB" id="A0A7I8WD54"/>
<evidence type="ECO:0000259" key="8">
    <source>
        <dbReference type="PROSITE" id="PS50112"/>
    </source>
</evidence>
<dbReference type="InterPro" id="IPR001067">
    <property type="entry name" value="Nuc_translocat"/>
</dbReference>